<keyword evidence="4 8" id="KW-0297">G-protein coupled receptor</keyword>
<dbReference type="PROSITE" id="PS00237">
    <property type="entry name" value="G_PROTEIN_RECEP_F1_1"/>
    <property type="match status" value="1"/>
</dbReference>
<dbReference type="InterPro" id="IPR000276">
    <property type="entry name" value="GPCR_Rhodpsn"/>
</dbReference>
<dbReference type="PRINTS" id="PR00237">
    <property type="entry name" value="GPCRRHODOPSN"/>
</dbReference>
<evidence type="ECO:0000256" key="4">
    <source>
        <dbReference type="ARBA" id="ARBA00023040"/>
    </source>
</evidence>
<evidence type="ECO:0000256" key="3">
    <source>
        <dbReference type="ARBA" id="ARBA00022989"/>
    </source>
</evidence>
<dbReference type="RefSeq" id="XP_012682574.2">
    <property type="nucleotide sequence ID" value="XM_012827120.3"/>
</dbReference>
<keyword evidence="11" id="KW-1185">Reference proteome</keyword>
<feature type="transmembrane region" description="Helical" evidence="9">
    <location>
        <begin position="94"/>
        <end position="114"/>
    </location>
</feature>
<dbReference type="GO" id="GO:0016020">
    <property type="term" value="C:membrane"/>
    <property type="evidence" value="ECO:0007669"/>
    <property type="project" value="UniProtKB-SubCell"/>
</dbReference>
<feature type="transmembrane region" description="Helical" evidence="9">
    <location>
        <begin position="188"/>
        <end position="210"/>
    </location>
</feature>
<evidence type="ECO:0000313" key="11">
    <source>
        <dbReference type="Proteomes" id="UP000515152"/>
    </source>
</evidence>
<evidence type="ECO:0000256" key="6">
    <source>
        <dbReference type="ARBA" id="ARBA00023170"/>
    </source>
</evidence>
<keyword evidence="3 9" id="KW-1133">Transmembrane helix</keyword>
<dbReference type="KEGG" id="char:105899866"/>
<dbReference type="GO" id="GO:0004930">
    <property type="term" value="F:G protein-coupled receptor activity"/>
    <property type="evidence" value="ECO:0007669"/>
    <property type="project" value="UniProtKB-KW"/>
</dbReference>
<feature type="transmembrane region" description="Helical" evidence="9">
    <location>
        <begin position="55"/>
        <end position="74"/>
    </location>
</feature>
<dbReference type="SUPFAM" id="SSF81321">
    <property type="entry name" value="Family A G protein-coupled receptor-like"/>
    <property type="match status" value="1"/>
</dbReference>
<gene>
    <name evidence="12" type="primary">LOC105899866</name>
</gene>
<dbReference type="OrthoDB" id="10055255at2759"/>
<dbReference type="GeneID" id="105899866"/>
<reference evidence="12" key="1">
    <citation type="submission" date="2025-08" db="UniProtKB">
        <authorList>
            <consortium name="RefSeq"/>
        </authorList>
    </citation>
    <scope>IDENTIFICATION</scope>
</reference>
<keyword evidence="2 8" id="KW-0812">Transmembrane</keyword>
<dbReference type="InterPro" id="IPR017452">
    <property type="entry name" value="GPCR_Rhodpsn_7TM"/>
</dbReference>
<dbReference type="PANTHER" id="PTHR46048">
    <property type="entry name" value="HYDROXYCARBOXYLIC ACID RECEPTOR 2"/>
    <property type="match status" value="1"/>
</dbReference>
<feature type="domain" description="G-protein coupled receptors family 1 profile" evidence="10">
    <location>
        <begin position="35"/>
        <end position="287"/>
    </location>
</feature>
<keyword evidence="7 8" id="KW-0807">Transducer</keyword>
<dbReference type="PROSITE" id="PS50262">
    <property type="entry name" value="G_PROTEIN_RECEP_F1_2"/>
    <property type="match status" value="1"/>
</dbReference>
<keyword evidence="5 9" id="KW-0472">Membrane</keyword>
<feature type="transmembrane region" description="Helical" evidence="9">
    <location>
        <begin position="222"/>
        <end position="255"/>
    </location>
</feature>
<evidence type="ECO:0000259" key="10">
    <source>
        <dbReference type="PROSITE" id="PS50262"/>
    </source>
</evidence>
<evidence type="ECO:0000256" key="5">
    <source>
        <dbReference type="ARBA" id="ARBA00023136"/>
    </source>
</evidence>
<evidence type="ECO:0000256" key="1">
    <source>
        <dbReference type="ARBA" id="ARBA00004141"/>
    </source>
</evidence>
<evidence type="ECO:0000256" key="7">
    <source>
        <dbReference type="ARBA" id="ARBA00023224"/>
    </source>
</evidence>
<accession>A0A6P3VVT7</accession>
<sequence length="328" mass="37669">MQNGTRLVCCSFNTPIMDQVLPPILILEFIFGLLGNSVALWMFTFHMDIWKPNTVYLVHLAVTDIIVLFCLPFRADYYMRGKNWIYGDVPCRILMFLLATNRAAGIFFLTAVAVDRYLRVVRPHSRINRMGLGYATLVCCCIWAIIIAMTVYLLTYSHIDLHGKRKQCESFNVCMDFTSNSVWQKTLYLLQFFIPTTIILFCTACITFQLKTKTVDSGGRIMAAVYVVLSVALVFIICFLPSTVSLLVVSILKAWYNECSYFEEVSLAFYASVCLTYFNCALNPVVYYFSSPAHRRTIRQVYHKLFRKTLQEEERGPPSTSIRPYTVS</sequence>
<dbReference type="Proteomes" id="UP000515152">
    <property type="component" value="Chromosome 12"/>
</dbReference>
<comment type="similarity">
    <text evidence="8">Belongs to the G-protein coupled receptor 1 family.</text>
</comment>
<name>A0A6P3VVT7_CLUHA</name>
<proteinExistence type="inferred from homology"/>
<feature type="transmembrane region" description="Helical" evidence="9">
    <location>
        <begin position="267"/>
        <end position="289"/>
    </location>
</feature>
<protein>
    <submittedName>
        <fullName evidence="12">Hydroxycarboxylic acid receptor 3-like</fullName>
    </submittedName>
</protein>
<dbReference type="Gene3D" id="1.20.1070.10">
    <property type="entry name" value="Rhodopsin 7-helix transmembrane proteins"/>
    <property type="match status" value="1"/>
</dbReference>
<dbReference type="AlphaFoldDB" id="A0A6P3VVT7"/>
<keyword evidence="6 8" id="KW-0675">Receptor</keyword>
<dbReference type="PANTHER" id="PTHR46048:SF7">
    <property type="entry name" value="12-(S)-HYDROXY-5,8,10,14-EICOSATETRAENOIC ACID RECEPTOR"/>
    <property type="match status" value="1"/>
</dbReference>
<evidence type="ECO:0000313" key="12">
    <source>
        <dbReference type="RefSeq" id="XP_012682574.2"/>
    </source>
</evidence>
<feature type="transmembrane region" description="Helical" evidence="9">
    <location>
        <begin position="20"/>
        <end position="43"/>
    </location>
</feature>
<feature type="transmembrane region" description="Helical" evidence="9">
    <location>
        <begin position="134"/>
        <end position="154"/>
    </location>
</feature>
<dbReference type="InterPro" id="IPR051893">
    <property type="entry name" value="HCARs"/>
</dbReference>
<evidence type="ECO:0000256" key="8">
    <source>
        <dbReference type="RuleBase" id="RU000688"/>
    </source>
</evidence>
<evidence type="ECO:0000256" key="9">
    <source>
        <dbReference type="SAM" id="Phobius"/>
    </source>
</evidence>
<dbReference type="Pfam" id="PF00001">
    <property type="entry name" value="7tm_1"/>
    <property type="match status" value="1"/>
</dbReference>
<organism evidence="11 12">
    <name type="scientific">Clupea harengus</name>
    <name type="common">Atlantic herring</name>
    <dbReference type="NCBI Taxonomy" id="7950"/>
    <lineage>
        <taxon>Eukaryota</taxon>
        <taxon>Metazoa</taxon>
        <taxon>Chordata</taxon>
        <taxon>Craniata</taxon>
        <taxon>Vertebrata</taxon>
        <taxon>Euteleostomi</taxon>
        <taxon>Actinopterygii</taxon>
        <taxon>Neopterygii</taxon>
        <taxon>Teleostei</taxon>
        <taxon>Clupei</taxon>
        <taxon>Clupeiformes</taxon>
        <taxon>Clupeoidei</taxon>
        <taxon>Clupeidae</taxon>
        <taxon>Clupea</taxon>
    </lineage>
</organism>
<comment type="subcellular location">
    <subcellularLocation>
        <location evidence="1">Membrane</location>
        <topology evidence="1">Multi-pass membrane protein</topology>
    </subcellularLocation>
</comment>
<evidence type="ECO:0000256" key="2">
    <source>
        <dbReference type="ARBA" id="ARBA00022692"/>
    </source>
</evidence>